<name>A0A3N2CQK2_9ACTN</name>
<keyword evidence="2" id="KW-0812">Transmembrane</keyword>
<accession>A0A3N2CQK2</accession>
<keyword evidence="7" id="KW-1185">Reference proteome</keyword>
<dbReference type="EMBL" id="RKHO01000001">
    <property type="protein sequence ID" value="ROR89805.1"/>
    <property type="molecule type" value="Genomic_DNA"/>
</dbReference>
<keyword evidence="4" id="KW-0472">Membrane</keyword>
<comment type="subcellular location">
    <subcellularLocation>
        <location evidence="1">Membrane</location>
        <topology evidence="1">Multi-pass membrane protein</topology>
    </subcellularLocation>
</comment>
<dbReference type="Pfam" id="PF07681">
    <property type="entry name" value="DoxX"/>
    <property type="match status" value="1"/>
</dbReference>
<dbReference type="GO" id="GO:0016020">
    <property type="term" value="C:membrane"/>
    <property type="evidence" value="ECO:0007669"/>
    <property type="project" value="UniProtKB-SubCell"/>
</dbReference>
<feature type="signal peptide" evidence="5">
    <location>
        <begin position="1"/>
        <end position="19"/>
    </location>
</feature>
<gene>
    <name evidence="6" type="ORF">EDD33_0635</name>
</gene>
<dbReference type="Proteomes" id="UP000281738">
    <property type="component" value="Unassembled WGS sequence"/>
</dbReference>
<keyword evidence="5" id="KW-0732">Signal</keyword>
<dbReference type="InterPro" id="IPR032808">
    <property type="entry name" value="DoxX"/>
</dbReference>
<reference evidence="6 7" key="1">
    <citation type="submission" date="2018-11" db="EMBL/GenBank/DDBJ databases">
        <title>Sequencing the genomes of 1000 actinobacteria strains.</title>
        <authorList>
            <person name="Klenk H.-P."/>
        </authorList>
    </citation>
    <scope>NUCLEOTIDE SEQUENCE [LARGE SCALE GENOMIC DNA]</scope>
    <source>
        <strain evidence="6 7">DSM 12652</strain>
    </source>
</reference>
<dbReference type="AlphaFoldDB" id="A0A3N2CQK2"/>
<evidence type="ECO:0000313" key="7">
    <source>
        <dbReference type="Proteomes" id="UP000281738"/>
    </source>
</evidence>
<evidence type="ECO:0000256" key="2">
    <source>
        <dbReference type="ARBA" id="ARBA00022692"/>
    </source>
</evidence>
<organism evidence="6 7">
    <name type="scientific">Nocardioides aurantiacus</name>
    <dbReference type="NCBI Taxonomy" id="86796"/>
    <lineage>
        <taxon>Bacteria</taxon>
        <taxon>Bacillati</taxon>
        <taxon>Actinomycetota</taxon>
        <taxon>Actinomycetes</taxon>
        <taxon>Propionibacteriales</taxon>
        <taxon>Nocardioidaceae</taxon>
        <taxon>Nocardioides</taxon>
    </lineage>
</organism>
<evidence type="ECO:0000256" key="3">
    <source>
        <dbReference type="ARBA" id="ARBA00022989"/>
    </source>
</evidence>
<dbReference type="OrthoDB" id="329282at2"/>
<dbReference type="RefSeq" id="WP_123389077.1">
    <property type="nucleotide sequence ID" value="NZ_RKHO01000001.1"/>
</dbReference>
<proteinExistence type="predicted"/>
<sequence length="177" mass="18505">MTLIRLLARPMLASTFAVGAVAGLRNAPALAEKSKPVIDKLVPAVEQAAPQVSLPKDPVTLVRLNAAAQLVAAVSLARGRAPRLSSAVLAASLAPTTVAGHAFWEESDPEAKQEQMFHFFKNLSILGGLVLAAVDTAGQPGVVYRAQSAGQTARREAKHLARETRLQAKLAAKSVAS</sequence>
<evidence type="ECO:0000313" key="6">
    <source>
        <dbReference type="EMBL" id="ROR89805.1"/>
    </source>
</evidence>
<protein>
    <submittedName>
        <fullName evidence="6">DoxX-like protein</fullName>
    </submittedName>
</protein>
<evidence type="ECO:0000256" key="5">
    <source>
        <dbReference type="SAM" id="SignalP"/>
    </source>
</evidence>
<evidence type="ECO:0000256" key="4">
    <source>
        <dbReference type="ARBA" id="ARBA00023136"/>
    </source>
</evidence>
<keyword evidence="3" id="KW-1133">Transmembrane helix</keyword>
<feature type="chain" id="PRO_5038764833" evidence="5">
    <location>
        <begin position="20"/>
        <end position="177"/>
    </location>
</feature>
<evidence type="ECO:0000256" key="1">
    <source>
        <dbReference type="ARBA" id="ARBA00004141"/>
    </source>
</evidence>
<comment type="caution">
    <text evidence="6">The sequence shown here is derived from an EMBL/GenBank/DDBJ whole genome shotgun (WGS) entry which is preliminary data.</text>
</comment>